<feature type="domain" description="Peptidase S11 D-alanyl-D-alanine carboxypeptidase A N-terminal" evidence="1">
    <location>
        <begin position="19"/>
        <end position="77"/>
    </location>
</feature>
<keyword evidence="2" id="KW-0645">Protease</keyword>
<accession>A0A3D2SFM2</accession>
<feature type="non-terminal residue" evidence="2">
    <location>
        <position position="80"/>
    </location>
</feature>
<dbReference type="InterPro" id="IPR012338">
    <property type="entry name" value="Beta-lactam/transpept-like"/>
</dbReference>
<dbReference type="GO" id="GO:0006508">
    <property type="term" value="P:proteolysis"/>
    <property type="evidence" value="ECO:0007669"/>
    <property type="project" value="InterPro"/>
</dbReference>
<dbReference type="Pfam" id="PF00768">
    <property type="entry name" value="Peptidase_S11"/>
    <property type="match status" value="1"/>
</dbReference>
<dbReference type="GO" id="GO:0009002">
    <property type="term" value="F:serine-type D-Ala-D-Ala carboxypeptidase activity"/>
    <property type="evidence" value="ECO:0007669"/>
    <property type="project" value="InterPro"/>
</dbReference>
<protein>
    <submittedName>
        <fullName evidence="2">D-alanyl-D-alanine carboxypeptidase</fullName>
    </submittedName>
</protein>
<dbReference type="InterPro" id="IPR001967">
    <property type="entry name" value="Peptidase_S11_N"/>
</dbReference>
<dbReference type="EMBL" id="DPVG01000097">
    <property type="protein sequence ID" value="HCK23696.1"/>
    <property type="molecule type" value="Genomic_DNA"/>
</dbReference>
<evidence type="ECO:0000313" key="2">
    <source>
        <dbReference type="EMBL" id="HCK23696.1"/>
    </source>
</evidence>
<dbReference type="AlphaFoldDB" id="A0A3D2SFM2"/>
<organism evidence="2 3">
    <name type="scientific">Bacteroides graminisolvens</name>
    <dbReference type="NCBI Taxonomy" id="477666"/>
    <lineage>
        <taxon>Bacteria</taxon>
        <taxon>Pseudomonadati</taxon>
        <taxon>Bacteroidota</taxon>
        <taxon>Bacteroidia</taxon>
        <taxon>Bacteroidales</taxon>
        <taxon>Bacteroidaceae</taxon>
        <taxon>Bacteroides</taxon>
    </lineage>
</organism>
<dbReference type="SUPFAM" id="SSF56601">
    <property type="entry name" value="beta-lactamase/transpeptidase-like"/>
    <property type="match status" value="1"/>
</dbReference>
<keyword evidence="2" id="KW-0378">Hydrolase</keyword>
<name>A0A3D2SFM2_9BACE</name>
<keyword evidence="2" id="KW-0121">Carboxypeptidase</keyword>
<dbReference type="Proteomes" id="UP000263098">
    <property type="component" value="Unassembled WGS sequence"/>
</dbReference>
<gene>
    <name evidence="2" type="ORF">DHW31_02765</name>
</gene>
<proteinExistence type="predicted"/>
<sequence>MLFAFQPIRAYAATAEIISQNTPQIQSETAVLMDASTGQVLYQKDMRTKMYPASITKIMTGMLALKNAKLTDAITMSYNA</sequence>
<evidence type="ECO:0000313" key="3">
    <source>
        <dbReference type="Proteomes" id="UP000263098"/>
    </source>
</evidence>
<evidence type="ECO:0000259" key="1">
    <source>
        <dbReference type="Pfam" id="PF00768"/>
    </source>
</evidence>
<reference evidence="2 3" key="1">
    <citation type="journal article" date="2018" name="Nat. Biotechnol.">
        <title>A standardized bacterial taxonomy based on genome phylogeny substantially revises the tree of life.</title>
        <authorList>
            <person name="Parks D.H."/>
            <person name="Chuvochina M."/>
            <person name="Waite D.W."/>
            <person name="Rinke C."/>
            <person name="Skarshewski A."/>
            <person name="Chaumeil P.A."/>
            <person name="Hugenholtz P."/>
        </authorList>
    </citation>
    <scope>NUCLEOTIDE SEQUENCE [LARGE SCALE GENOMIC DNA]</scope>
    <source>
        <strain evidence="2">UBA9667</strain>
    </source>
</reference>
<comment type="caution">
    <text evidence="2">The sequence shown here is derived from an EMBL/GenBank/DDBJ whole genome shotgun (WGS) entry which is preliminary data.</text>
</comment>
<dbReference type="Gene3D" id="3.40.710.10">
    <property type="entry name" value="DD-peptidase/beta-lactamase superfamily"/>
    <property type="match status" value="1"/>
</dbReference>